<gene>
    <name evidence="1" type="ORF">B5E88_09610</name>
</gene>
<name>A0A1Y4QWR8_9ENTE</name>
<evidence type="ECO:0000313" key="1">
    <source>
        <dbReference type="EMBL" id="OUQ09520.1"/>
    </source>
</evidence>
<comment type="caution">
    <text evidence="1">The sequence shown here is derived from an EMBL/GenBank/DDBJ whole genome shotgun (WGS) entry which is preliminary data.</text>
</comment>
<protein>
    <submittedName>
        <fullName evidence="1">Uncharacterized protein</fullName>
    </submittedName>
</protein>
<organism evidence="1 2">
    <name type="scientific">Enterococcus cecorum</name>
    <dbReference type="NCBI Taxonomy" id="44008"/>
    <lineage>
        <taxon>Bacteria</taxon>
        <taxon>Bacillati</taxon>
        <taxon>Bacillota</taxon>
        <taxon>Bacilli</taxon>
        <taxon>Lactobacillales</taxon>
        <taxon>Enterococcaceae</taxon>
        <taxon>Enterococcus</taxon>
    </lineage>
</organism>
<reference evidence="2" key="1">
    <citation type="submission" date="2017-04" db="EMBL/GenBank/DDBJ databases">
        <title>Function of individual gut microbiota members based on whole genome sequencing of pure cultures obtained from chicken caecum.</title>
        <authorList>
            <person name="Medvecky M."/>
            <person name="Cejkova D."/>
            <person name="Polansky O."/>
            <person name="Karasova D."/>
            <person name="Kubasova T."/>
            <person name="Cizek A."/>
            <person name="Rychlik I."/>
        </authorList>
    </citation>
    <scope>NUCLEOTIDE SEQUENCE [LARGE SCALE GENOMIC DNA]</scope>
    <source>
        <strain evidence="2">An144</strain>
    </source>
</reference>
<sequence>MKMKKRIFPEIAKCIYFKNPVKLGMLKKATKFHFLTCGKINSELLCARIRVDSCFFVIFWLSWKSEERCSDEFTFFNR</sequence>
<accession>A0A1Y4QWR8</accession>
<dbReference type="EMBL" id="NFLC01000021">
    <property type="protein sequence ID" value="OUQ09520.1"/>
    <property type="molecule type" value="Genomic_DNA"/>
</dbReference>
<proteinExistence type="predicted"/>
<dbReference type="AlphaFoldDB" id="A0A1Y4QWR8"/>
<evidence type="ECO:0000313" key="2">
    <source>
        <dbReference type="Proteomes" id="UP000196074"/>
    </source>
</evidence>
<dbReference type="Proteomes" id="UP000196074">
    <property type="component" value="Unassembled WGS sequence"/>
</dbReference>